<feature type="domain" description="Histidine kinase" evidence="9">
    <location>
        <begin position="868"/>
        <end position="1086"/>
    </location>
</feature>
<dbReference type="Gene3D" id="3.30.565.10">
    <property type="entry name" value="Histidine kinase-like ATPase, C-terminal domain"/>
    <property type="match status" value="1"/>
</dbReference>
<dbReference type="SUPFAM" id="SSF46689">
    <property type="entry name" value="Homeodomain-like"/>
    <property type="match status" value="1"/>
</dbReference>
<dbReference type="Gene3D" id="2.130.10.10">
    <property type="entry name" value="YVTN repeat-like/Quinoprotein amine dehydrogenase"/>
    <property type="match status" value="2"/>
</dbReference>
<dbReference type="PANTHER" id="PTHR43547:SF2">
    <property type="entry name" value="HYBRID SIGNAL TRANSDUCTION HISTIDINE KINASE C"/>
    <property type="match status" value="1"/>
</dbReference>
<evidence type="ECO:0000256" key="2">
    <source>
        <dbReference type="ARBA" id="ARBA00012438"/>
    </source>
</evidence>
<evidence type="ECO:0000313" key="11">
    <source>
        <dbReference type="EMBL" id="MFC0318068.1"/>
    </source>
</evidence>
<dbReference type="InterPro" id="IPR013783">
    <property type="entry name" value="Ig-like_fold"/>
</dbReference>
<dbReference type="InterPro" id="IPR005467">
    <property type="entry name" value="His_kinase_dom"/>
</dbReference>
<dbReference type="InterPro" id="IPR009057">
    <property type="entry name" value="Homeodomain-like_sf"/>
</dbReference>
<dbReference type="SMART" id="SM00342">
    <property type="entry name" value="HTH_ARAC"/>
    <property type="match status" value="1"/>
</dbReference>
<dbReference type="InterPro" id="IPR036097">
    <property type="entry name" value="HisK_dim/P_sf"/>
</dbReference>
<dbReference type="InterPro" id="IPR004358">
    <property type="entry name" value="Sig_transdc_His_kin-like_C"/>
</dbReference>
<evidence type="ECO:0000256" key="3">
    <source>
        <dbReference type="ARBA" id="ARBA00022553"/>
    </source>
</evidence>
<keyword evidence="7" id="KW-0812">Transmembrane</keyword>
<feature type="domain" description="HTH araC/xylS-type" evidence="8">
    <location>
        <begin position="1274"/>
        <end position="1373"/>
    </location>
</feature>
<evidence type="ECO:0000259" key="10">
    <source>
        <dbReference type="PROSITE" id="PS50110"/>
    </source>
</evidence>
<evidence type="ECO:0000256" key="6">
    <source>
        <dbReference type="PROSITE-ProRule" id="PRU00169"/>
    </source>
</evidence>
<protein>
    <recommendedName>
        <fullName evidence="2">histidine kinase</fullName>
        <ecNumber evidence="2">2.7.13.3</ecNumber>
    </recommendedName>
</protein>
<evidence type="ECO:0000256" key="5">
    <source>
        <dbReference type="ARBA" id="ARBA00023163"/>
    </source>
</evidence>
<feature type="modified residue" description="4-aspartylphosphate" evidence="6">
    <location>
        <position position="1175"/>
    </location>
</feature>
<evidence type="ECO:0000256" key="7">
    <source>
        <dbReference type="SAM" id="Phobius"/>
    </source>
</evidence>
<dbReference type="SMART" id="SM00448">
    <property type="entry name" value="REC"/>
    <property type="match status" value="1"/>
</dbReference>
<accession>A0ABV6HGP5</accession>
<comment type="caution">
    <text evidence="11">The sequence shown here is derived from an EMBL/GenBank/DDBJ whole genome shotgun (WGS) entry which is preliminary data.</text>
</comment>
<dbReference type="PROSITE" id="PS50110">
    <property type="entry name" value="RESPONSE_REGULATORY"/>
    <property type="match status" value="1"/>
</dbReference>
<dbReference type="Pfam" id="PF02518">
    <property type="entry name" value="HATPase_c"/>
    <property type="match status" value="1"/>
</dbReference>
<dbReference type="EMBL" id="JBHLWO010000001">
    <property type="protein sequence ID" value="MFC0318068.1"/>
    <property type="molecule type" value="Genomic_DNA"/>
</dbReference>
<keyword evidence="7" id="KW-0472">Membrane</keyword>
<dbReference type="SUPFAM" id="SSF47384">
    <property type="entry name" value="Homodimeric domain of signal transducing histidine kinase"/>
    <property type="match status" value="1"/>
</dbReference>
<feature type="domain" description="Response regulatory" evidence="10">
    <location>
        <begin position="1127"/>
        <end position="1242"/>
    </location>
</feature>
<keyword evidence="12" id="KW-1185">Reference proteome</keyword>
<feature type="transmembrane region" description="Helical" evidence="7">
    <location>
        <begin position="814"/>
        <end position="831"/>
    </location>
</feature>
<dbReference type="InterPro" id="IPR036890">
    <property type="entry name" value="HATPase_C_sf"/>
</dbReference>
<dbReference type="InterPro" id="IPR003594">
    <property type="entry name" value="HATPase_dom"/>
</dbReference>
<keyword evidence="5" id="KW-0804">Transcription</keyword>
<evidence type="ECO:0000259" key="9">
    <source>
        <dbReference type="PROSITE" id="PS50109"/>
    </source>
</evidence>
<dbReference type="Gene3D" id="3.40.50.2300">
    <property type="match status" value="1"/>
</dbReference>
<keyword evidence="4" id="KW-0805">Transcription regulation</keyword>
<dbReference type="InterPro" id="IPR003661">
    <property type="entry name" value="HisK_dim/P_dom"/>
</dbReference>
<evidence type="ECO:0000256" key="4">
    <source>
        <dbReference type="ARBA" id="ARBA00023015"/>
    </source>
</evidence>
<dbReference type="RefSeq" id="WP_130856162.1">
    <property type="nucleotide sequence ID" value="NZ_JBHLWO010000001.1"/>
</dbReference>
<evidence type="ECO:0000313" key="12">
    <source>
        <dbReference type="Proteomes" id="UP001589774"/>
    </source>
</evidence>
<dbReference type="Pfam" id="PF00072">
    <property type="entry name" value="Response_reg"/>
    <property type="match status" value="1"/>
</dbReference>
<dbReference type="Gene3D" id="1.10.287.130">
    <property type="match status" value="1"/>
</dbReference>
<evidence type="ECO:0000259" key="8">
    <source>
        <dbReference type="PROSITE" id="PS01124"/>
    </source>
</evidence>
<gene>
    <name evidence="11" type="ORF">ACFFI0_07095</name>
</gene>
<comment type="catalytic activity">
    <reaction evidence="1">
        <text>ATP + protein L-histidine = ADP + protein N-phospho-L-histidine.</text>
        <dbReference type="EC" id="2.7.13.3"/>
    </reaction>
</comment>
<dbReference type="PANTHER" id="PTHR43547">
    <property type="entry name" value="TWO-COMPONENT HISTIDINE KINASE"/>
    <property type="match status" value="1"/>
</dbReference>
<dbReference type="InterPro" id="IPR011006">
    <property type="entry name" value="CheY-like_superfamily"/>
</dbReference>
<dbReference type="Pfam" id="PF07495">
    <property type="entry name" value="Y_Y_Y"/>
    <property type="match status" value="1"/>
</dbReference>
<organism evidence="11 12">
    <name type="scientific">Olivibacter oleidegradans</name>
    <dbReference type="NCBI Taxonomy" id="760123"/>
    <lineage>
        <taxon>Bacteria</taxon>
        <taxon>Pseudomonadati</taxon>
        <taxon>Bacteroidota</taxon>
        <taxon>Sphingobacteriia</taxon>
        <taxon>Sphingobacteriales</taxon>
        <taxon>Sphingobacteriaceae</taxon>
        <taxon>Olivibacter</taxon>
    </lineage>
</organism>
<dbReference type="PROSITE" id="PS01124">
    <property type="entry name" value="HTH_ARAC_FAMILY_2"/>
    <property type="match status" value="1"/>
</dbReference>
<dbReference type="InterPro" id="IPR015943">
    <property type="entry name" value="WD40/YVTN_repeat-like_dom_sf"/>
</dbReference>
<dbReference type="Proteomes" id="UP001589774">
    <property type="component" value="Unassembled WGS sequence"/>
</dbReference>
<dbReference type="PRINTS" id="PR00344">
    <property type="entry name" value="BCTRLSENSOR"/>
</dbReference>
<dbReference type="InterPro" id="IPR001789">
    <property type="entry name" value="Sig_transdc_resp-reg_receiver"/>
</dbReference>
<keyword evidence="7" id="KW-1133">Transmembrane helix</keyword>
<dbReference type="PROSITE" id="PS50109">
    <property type="entry name" value="HIS_KIN"/>
    <property type="match status" value="1"/>
</dbReference>
<dbReference type="Gene3D" id="2.60.40.10">
    <property type="entry name" value="Immunoglobulins"/>
    <property type="match status" value="1"/>
</dbReference>
<dbReference type="SUPFAM" id="SSF52172">
    <property type="entry name" value="CheY-like"/>
    <property type="match status" value="1"/>
</dbReference>
<proteinExistence type="predicted"/>
<sequence>MPILVYLWLLFLPLAAFAFNDSAIYRHYNYTLQNGLPFNNIRDIKQDNTGFIWIATENGLSRFDGKVFKNFSYDVSSPQGLLGNYVQTILIDKEGILWVSSRKGVSKYNSTTESFTHYPILASVKGQYKMDVGCISNSNDKNVLWISANGLGVYRFRKESGSFTRYTTQNLEGLRSNMVTAIFEDSQGLLWIGSQDAGLQVFTQHNKTLKPFYPIQSALNQKPFCRIHNIFEDPTGNIWVATDSGLFTYRRHSAKGQWITAQALGTPHNHYLSVACHNNKEFYLGILDGGAFHIHFEESTDHRIVIKKVSRVDENDSKPDGLHRRSITSLFFDRDENLWVGSYGDGVFLIAKPIYPFFNLHENQLNLVNKADQNVRFYGLLEDVAGNLFIGTDGHGIFKLDYENKLLKHYKKEKNQSSSLSDNAILATLKDHNNQLWFGTYRGGLMRYNTRQDNFTHFKADPTKEGTLGSNDVRIIFEDMRHQLWVGTNGGGLNKLNYSTQKFTTFVPQNSTIPSNDIRSIVEDKHGNLIIGTYGAGITYFEQEKELFHPFFPEGGIFDKLKSEVIYDLAILHDGHLWIATESNGLLVYDMEKKHFVHNFHERNGLVSNTVLAIQQDNQGHCWVSTIQGLSSIDLTSKAITNYGANSGVQEGTFNPRAAIYSEKRNQLFFAGTGGLTYFNPKNVNYQQPQRSIILTGLDLLGKEITSYPNRLIAAQEQSLNDKKKLTLPYNYSTFTLHYASLTYGQSGQHRFAYKLDGLDERWNYVGNEQAATYRYLPPGNYTFQVALEQGGQILKSSIKQLHLEILPPWYKTWWAYIIYFILAGAILYYYRRHQLQKQKLNYQLKISQLERTKEQEINALKINYYTRLSHEFRSSLTLILQPVKELLNKKDANSDQDPSVKTLYVNTNRLLRLANQALTFRKDNLTKENLQIQSTDLVNLILEVLNCFNHQVKQKNLSVTFHTQFDELFLLIDREKIEMVLFNLVFNAIKFTKEGILEIKLAKLDQMAILLSIKDSGCGIDKQIGEKLFEPFAHHESFNKSTLGSGFGVGLWMVKSLIELHDGRIYYESELGKGTTFYMELPMKASATSTSSVQLNPGSISTVLQLMEQENKPPLPMTAKATSFYKILIIDDDVSLTNYLESMLSNYFEVYVQHEISGAYRLLDDNLPDLILCDIVMEGSNGIEFCKEVKTDPSRRHIPIILLTASHNTETKLEGIQSGADDYITKPFDIDVLIAKIQAIIKSRSDLKDYFFHHITDNAKFQKISSEDRELHDKCLLIIEKHLTDPSFNVHKLADACGFTYATLGNRIKEIHNLSLNSFIRTVRLDIAARLFLSSENTIYEVAYQVGIRDLKYFREQFAKQYGMNPSEYIKKYRKPFHRVYHAK</sequence>
<keyword evidence="3 6" id="KW-0597">Phosphoprotein</keyword>
<dbReference type="InterPro" id="IPR018060">
    <property type="entry name" value="HTH_AraC"/>
</dbReference>
<name>A0ABV6HGP5_9SPHI</name>
<evidence type="ECO:0000256" key="1">
    <source>
        <dbReference type="ARBA" id="ARBA00000085"/>
    </source>
</evidence>
<reference evidence="11 12" key="1">
    <citation type="submission" date="2024-09" db="EMBL/GenBank/DDBJ databases">
        <authorList>
            <person name="Sun Q."/>
            <person name="Mori K."/>
        </authorList>
    </citation>
    <scope>NUCLEOTIDE SEQUENCE [LARGE SCALE GENOMIC DNA]</scope>
    <source>
        <strain evidence="11 12">CCM 7765</strain>
    </source>
</reference>
<dbReference type="SUPFAM" id="SSF63829">
    <property type="entry name" value="Calcium-dependent phosphotriesterase"/>
    <property type="match status" value="2"/>
</dbReference>
<dbReference type="EC" id="2.7.13.3" evidence="2"/>
<dbReference type="Pfam" id="PF07494">
    <property type="entry name" value="Reg_prop"/>
    <property type="match status" value="7"/>
</dbReference>
<dbReference type="Gene3D" id="1.10.10.60">
    <property type="entry name" value="Homeodomain-like"/>
    <property type="match status" value="1"/>
</dbReference>
<dbReference type="InterPro" id="IPR011110">
    <property type="entry name" value="Reg_prop"/>
</dbReference>
<dbReference type="SMART" id="SM00387">
    <property type="entry name" value="HATPase_c"/>
    <property type="match status" value="1"/>
</dbReference>
<dbReference type="SUPFAM" id="SSF55874">
    <property type="entry name" value="ATPase domain of HSP90 chaperone/DNA topoisomerase II/histidine kinase"/>
    <property type="match status" value="1"/>
</dbReference>
<dbReference type="InterPro" id="IPR011123">
    <property type="entry name" value="Y_Y_Y"/>
</dbReference>
<dbReference type="Pfam" id="PF12833">
    <property type="entry name" value="HTH_18"/>
    <property type="match status" value="1"/>
</dbReference>
<dbReference type="CDD" id="cd00082">
    <property type="entry name" value="HisKA"/>
    <property type="match status" value="1"/>
</dbReference>